<sequence>MQLETTNSPFTEKQTELLNEVLPTLNNHQKVWLNGFLAANQPGGGTAVQEAPETPAQEPAPPVEAVKRTLTILVASQTGNGQSFGEQAAEKLKAQHDVKLVSMEDFKPKQLKDVEDLLVIASTHGEGDPPDNALKLYDFIHSKRAPKLTDTRFSVLALGDSSYEFFCQTGKDFDQKLEELGAERLHPRVDCDVDYEDAAAEWLAGVEKAIQQQSGAPEAASPDSTPAEAPKEKPVYSKKNPFHAEILENINLNGRGSNKETRHLELDLEGSGLDYKPGDSLGIIPQNDPVLVDELLQLTGWNPEEHVVVDKEGKTLPLKEALTTVFEITKLSKPLLEKLAPLLEKDGLAAVTADKEKVKAFIEGRDLVDIVEEFGPFTADAAEVTGVLRKIPPRLYSIASSSAANPDEVHLTVGAVRYEAHGRERKGVCSVQCAERSESGAKLPVFIQPNPNFKLPEKEDTPIIMIGAGTGVAPYRSFLEEREERDASGKSWMFFGDQHFVTDFLYQTEFQSWVKDGVLTKMDVAFSRDGQEKVYVQHRILEQAEEVYRWLEEGAYVYICGDKQHMAKDVHEALVTVAQEQGGFGREEAEAYLKQLRDDKRYQRDVY</sequence>
<dbReference type="SUPFAM" id="SSF52343">
    <property type="entry name" value="Ferredoxin reductase-like, C-terminal NADP-linked domain"/>
    <property type="match status" value="1"/>
</dbReference>
<dbReference type="EC" id="1.8.1.2" evidence="1"/>
<dbReference type="PANTHER" id="PTHR19384">
    <property type="entry name" value="NITRIC OXIDE SYNTHASE-RELATED"/>
    <property type="match status" value="1"/>
</dbReference>
<evidence type="ECO:0000256" key="2">
    <source>
        <dbReference type="ARBA" id="ARBA00022448"/>
    </source>
</evidence>
<evidence type="ECO:0000256" key="5">
    <source>
        <dbReference type="ARBA" id="ARBA00022643"/>
    </source>
</evidence>
<dbReference type="GO" id="GO:0019344">
    <property type="term" value="P:cysteine biosynthetic process"/>
    <property type="evidence" value="ECO:0007669"/>
    <property type="project" value="UniProtKB-KW"/>
</dbReference>
<dbReference type="GO" id="GO:0010181">
    <property type="term" value="F:FMN binding"/>
    <property type="evidence" value="ECO:0007669"/>
    <property type="project" value="InterPro"/>
</dbReference>
<keyword evidence="6 12" id="KW-0274">FAD</keyword>
<feature type="region of interest" description="Disordered" evidence="13">
    <location>
        <begin position="43"/>
        <end position="62"/>
    </location>
</feature>
<feature type="binding site" evidence="12">
    <location>
        <position position="569"/>
    </location>
    <ligand>
        <name>NADP(+)</name>
        <dbReference type="ChEBI" id="CHEBI:58349"/>
    </ligand>
</feature>
<dbReference type="InterPro" id="IPR023173">
    <property type="entry name" value="NADPH_Cyt_P450_Rdtase_alpha"/>
</dbReference>
<protein>
    <recommendedName>
        <fullName evidence="1">assimilatory sulfite reductase (NADPH)</fullName>
        <ecNumber evidence="1">1.8.1.2</ecNumber>
    </recommendedName>
</protein>
<dbReference type="Pfam" id="PF00258">
    <property type="entry name" value="Flavodoxin_1"/>
    <property type="match status" value="1"/>
</dbReference>
<keyword evidence="3" id="KW-0028">Amino-acid biosynthesis</keyword>
<dbReference type="Gene3D" id="3.40.50.360">
    <property type="match status" value="1"/>
</dbReference>
<dbReference type="NCBIfam" id="TIGR01931">
    <property type="entry name" value="cysJ"/>
    <property type="match status" value="1"/>
</dbReference>
<evidence type="ECO:0000256" key="7">
    <source>
        <dbReference type="ARBA" id="ARBA00022857"/>
    </source>
</evidence>
<dbReference type="SUPFAM" id="SSF63380">
    <property type="entry name" value="Riboflavin synthase domain-like"/>
    <property type="match status" value="1"/>
</dbReference>
<feature type="binding site" evidence="12">
    <location>
        <begin position="158"/>
        <end position="167"/>
    </location>
    <ligand>
        <name>FMN</name>
        <dbReference type="ChEBI" id="CHEBI:58210"/>
    </ligand>
</feature>
<dbReference type="InterPro" id="IPR010199">
    <property type="entry name" value="CysJ"/>
</dbReference>
<dbReference type="GO" id="GO:0016651">
    <property type="term" value="F:oxidoreductase activity, acting on NAD(P)H"/>
    <property type="evidence" value="ECO:0007669"/>
    <property type="project" value="UniProtKB-ARBA"/>
</dbReference>
<keyword evidence="5 12" id="KW-0288">FMN</keyword>
<evidence type="ECO:0000256" key="13">
    <source>
        <dbReference type="SAM" id="MobiDB-lite"/>
    </source>
</evidence>
<comment type="caution">
    <text evidence="16">The sequence shown here is derived from an EMBL/GenBank/DDBJ whole genome shotgun (WGS) entry which is preliminary data.</text>
</comment>
<feature type="domain" description="Flavodoxin-like" evidence="14">
    <location>
        <begin position="70"/>
        <end position="207"/>
    </location>
</feature>
<comment type="cofactor">
    <cofactor evidence="12">
        <name>FAD</name>
        <dbReference type="ChEBI" id="CHEBI:57692"/>
    </cofactor>
    <text evidence="12">Binds 1 FAD per subunit.</text>
</comment>
<dbReference type="Pfam" id="PF00667">
    <property type="entry name" value="FAD_binding_1"/>
    <property type="match status" value="1"/>
</dbReference>
<evidence type="ECO:0000256" key="8">
    <source>
        <dbReference type="ARBA" id="ARBA00022982"/>
    </source>
</evidence>
<feature type="binding site" evidence="12">
    <location>
        <begin position="533"/>
        <end position="537"/>
    </location>
    <ligand>
        <name>NADP(+)</name>
        <dbReference type="ChEBI" id="CHEBI:58349"/>
    </ligand>
</feature>
<dbReference type="InterPro" id="IPR001709">
    <property type="entry name" value="Flavoprot_Pyr_Nucl_cyt_Rdtase"/>
</dbReference>
<feature type="compositionally biased region" description="Low complexity" evidence="13">
    <location>
        <begin position="47"/>
        <end position="57"/>
    </location>
</feature>
<keyword evidence="8" id="KW-0249">Electron transport</keyword>
<comment type="catalytic activity">
    <reaction evidence="11">
        <text>hydrogen sulfide + 3 NADP(+) + 3 H2O = sulfite + 3 NADPH + 4 H(+)</text>
        <dbReference type="Rhea" id="RHEA:13801"/>
        <dbReference type="ChEBI" id="CHEBI:15377"/>
        <dbReference type="ChEBI" id="CHEBI:15378"/>
        <dbReference type="ChEBI" id="CHEBI:17359"/>
        <dbReference type="ChEBI" id="CHEBI:29919"/>
        <dbReference type="ChEBI" id="CHEBI:57783"/>
        <dbReference type="ChEBI" id="CHEBI:58349"/>
        <dbReference type="EC" id="1.8.1.2"/>
    </reaction>
</comment>
<dbReference type="CDD" id="cd06199">
    <property type="entry name" value="SiR"/>
    <property type="match status" value="1"/>
</dbReference>
<feature type="binding site" evidence="12">
    <location>
        <begin position="412"/>
        <end position="414"/>
    </location>
    <ligand>
        <name>FAD</name>
        <dbReference type="ChEBI" id="CHEBI:57692"/>
    </ligand>
</feature>
<dbReference type="Gene3D" id="1.20.990.10">
    <property type="entry name" value="NADPH-cytochrome p450 Reductase, Chain A, domain 3"/>
    <property type="match status" value="1"/>
</dbReference>
<feature type="binding site" evidence="12">
    <location>
        <position position="418"/>
    </location>
    <ligand>
        <name>FAD</name>
        <dbReference type="ChEBI" id="CHEBI:57692"/>
    </ligand>
</feature>
<keyword evidence="10" id="KW-0198">Cysteine biosynthesis</keyword>
<keyword evidence="2" id="KW-0813">Transport</keyword>
<evidence type="ECO:0000259" key="15">
    <source>
        <dbReference type="PROSITE" id="PS51384"/>
    </source>
</evidence>
<dbReference type="InterPro" id="IPR029039">
    <property type="entry name" value="Flavoprotein-like_sf"/>
</dbReference>
<feature type="binding site" evidence="12">
    <location>
        <begin position="122"/>
        <end position="125"/>
    </location>
    <ligand>
        <name>FMN</name>
        <dbReference type="ChEBI" id="CHEBI:58210"/>
    </ligand>
</feature>
<evidence type="ECO:0000256" key="3">
    <source>
        <dbReference type="ARBA" id="ARBA00022605"/>
    </source>
</evidence>
<dbReference type="GO" id="GO:0050660">
    <property type="term" value="F:flavin adenine dinucleotide binding"/>
    <property type="evidence" value="ECO:0007669"/>
    <property type="project" value="InterPro"/>
</dbReference>
<dbReference type="InterPro" id="IPR008254">
    <property type="entry name" value="Flavodoxin/NO_synth"/>
</dbReference>
<dbReference type="SUPFAM" id="SSF52218">
    <property type="entry name" value="Flavoproteins"/>
    <property type="match status" value="1"/>
</dbReference>
<dbReference type="PANTHER" id="PTHR19384:SF128">
    <property type="entry name" value="NADPH OXIDOREDUCTASE A"/>
    <property type="match status" value="1"/>
</dbReference>
<evidence type="ECO:0000256" key="12">
    <source>
        <dbReference type="PIRSR" id="PIRSR000207-1"/>
    </source>
</evidence>
<dbReference type="InterPro" id="IPR017927">
    <property type="entry name" value="FAD-bd_FR_type"/>
</dbReference>
<dbReference type="GO" id="GO:0004783">
    <property type="term" value="F:sulfite reductase (NADPH) activity"/>
    <property type="evidence" value="ECO:0007669"/>
    <property type="project" value="UniProtKB-EC"/>
</dbReference>
<accession>A0A2P6MIB2</accession>
<dbReference type="InterPro" id="IPR001433">
    <property type="entry name" value="OxRdtase_FAD/NAD-bd"/>
</dbReference>
<dbReference type="InterPro" id="IPR039261">
    <property type="entry name" value="FNR_nucleotide-bd"/>
</dbReference>
<proteinExistence type="predicted"/>
<evidence type="ECO:0000259" key="14">
    <source>
        <dbReference type="PROSITE" id="PS50902"/>
    </source>
</evidence>
<evidence type="ECO:0000313" key="17">
    <source>
        <dbReference type="Proteomes" id="UP000243650"/>
    </source>
</evidence>
<dbReference type="InterPro" id="IPR003097">
    <property type="entry name" value="CysJ-like_FAD-binding"/>
</dbReference>
<dbReference type="Pfam" id="PF00175">
    <property type="entry name" value="NAD_binding_1"/>
    <property type="match status" value="1"/>
</dbReference>
<evidence type="ECO:0000256" key="6">
    <source>
        <dbReference type="ARBA" id="ARBA00022827"/>
    </source>
</evidence>
<evidence type="ECO:0000256" key="1">
    <source>
        <dbReference type="ARBA" id="ARBA00012604"/>
    </source>
</evidence>
<dbReference type="InterPro" id="IPR017938">
    <property type="entry name" value="Riboflavin_synthase-like_b-brl"/>
</dbReference>
<evidence type="ECO:0000256" key="9">
    <source>
        <dbReference type="ARBA" id="ARBA00023002"/>
    </source>
</evidence>
<feature type="binding site" evidence="12">
    <location>
        <begin position="527"/>
        <end position="528"/>
    </location>
    <ligand>
        <name>NADP(+)</name>
        <dbReference type="ChEBI" id="CHEBI:58349"/>
    </ligand>
</feature>
<gene>
    <name evidence="16" type="ORF">C6I21_06895</name>
</gene>
<dbReference type="Gene3D" id="2.40.30.10">
    <property type="entry name" value="Translation factors"/>
    <property type="match status" value="1"/>
</dbReference>
<dbReference type="PRINTS" id="PR00371">
    <property type="entry name" value="FPNCR"/>
</dbReference>
<dbReference type="PROSITE" id="PS50902">
    <property type="entry name" value="FLAVODOXIN_LIKE"/>
    <property type="match status" value="1"/>
</dbReference>
<evidence type="ECO:0000313" key="16">
    <source>
        <dbReference type="EMBL" id="PRO66022.1"/>
    </source>
</evidence>
<evidence type="ECO:0000256" key="11">
    <source>
        <dbReference type="ARBA" id="ARBA00052219"/>
    </source>
</evidence>
<keyword evidence="4" id="KW-0285">Flavoprotein</keyword>
<dbReference type="OrthoDB" id="9789468at2"/>
<name>A0A2P6MIB2_ALKUR</name>
<feature type="region of interest" description="Disordered" evidence="13">
    <location>
        <begin position="210"/>
        <end position="238"/>
    </location>
</feature>
<organism evidence="16 17">
    <name type="scientific">Alkalicoccus urumqiensis</name>
    <name type="common">Bacillus urumqiensis</name>
    <dbReference type="NCBI Taxonomy" id="1548213"/>
    <lineage>
        <taxon>Bacteria</taxon>
        <taxon>Bacillati</taxon>
        <taxon>Bacillota</taxon>
        <taxon>Bacilli</taxon>
        <taxon>Bacillales</taxon>
        <taxon>Bacillaceae</taxon>
        <taxon>Alkalicoccus</taxon>
    </lineage>
</organism>
<evidence type="ECO:0000256" key="10">
    <source>
        <dbReference type="ARBA" id="ARBA00023192"/>
    </source>
</evidence>
<feature type="binding site" evidence="12">
    <location>
        <position position="329"/>
    </location>
    <ligand>
        <name>FAD</name>
        <dbReference type="ChEBI" id="CHEBI:57692"/>
    </ligand>
</feature>
<dbReference type="InterPro" id="IPR001094">
    <property type="entry name" value="Flavdoxin-like"/>
</dbReference>
<feature type="binding site" evidence="12">
    <location>
        <begin position="76"/>
        <end position="81"/>
    </location>
    <ligand>
        <name>FMN</name>
        <dbReference type="ChEBI" id="CHEBI:58210"/>
    </ligand>
</feature>
<dbReference type="AlphaFoldDB" id="A0A2P6MIB2"/>
<dbReference type="EMBL" id="PVNS01000005">
    <property type="protein sequence ID" value="PRO66022.1"/>
    <property type="molecule type" value="Genomic_DNA"/>
</dbReference>
<comment type="cofactor">
    <cofactor evidence="12">
        <name>FMN</name>
        <dbReference type="ChEBI" id="CHEBI:58210"/>
    </cofactor>
    <text evidence="12">Binds 1 FMN per subunit.</text>
</comment>
<feature type="domain" description="FAD-binding FR-type" evidence="15">
    <location>
        <begin position="239"/>
        <end position="456"/>
    </location>
</feature>
<keyword evidence="7 12" id="KW-0521">NADP</keyword>
<feature type="binding site" evidence="12">
    <location>
        <begin position="427"/>
        <end position="430"/>
    </location>
    <ligand>
        <name>FAD</name>
        <dbReference type="ChEBI" id="CHEBI:57692"/>
    </ligand>
</feature>
<keyword evidence="9" id="KW-0560">Oxidoreductase</keyword>
<dbReference type="Proteomes" id="UP000243650">
    <property type="component" value="Unassembled WGS sequence"/>
</dbReference>
<keyword evidence="17" id="KW-1185">Reference proteome</keyword>
<dbReference type="PROSITE" id="PS51384">
    <property type="entry name" value="FAD_FR"/>
    <property type="match status" value="1"/>
</dbReference>
<dbReference type="PRINTS" id="PR00369">
    <property type="entry name" value="FLAVODOXIN"/>
</dbReference>
<reference evidence="16 17" key="1">
    <citation type="submission" date="2018-03" db="EMBL/GenBank/DDBJ databases">
        <title>Bacillus urumqiensis sp. nov., a moderately haloalkaliphilic bacterium isolated from a salt lake.</title>
        <authorList>
            <person name="Zhao B."/>
            <person name="Liao Z."/>
        </authorList>
    </citation>
    <scope>NUCLEOTIDE SEQUENCE [LARGE SCALE GENOMIC DNA]</scope>
    <source>
        <strain evidence="16 17">BZ-SZ-XJ18</strain>
    </source>
</reference>
<evidence type="ECO:0000256" key="4">
    <source>
        <dbReference type="ARBA" id="ARBA00022630"/>
    </source>
</evidence>
<dbReference type="PIRSF" id="PIRSF000207">
    <property type="entry name" value="SiR-FP_CysJ"/>
    <property type="match status" value="1"/>
</dbReference>
<feature type="binding site" evidence="12">
    <location>
        <position position="607"/>
    </location>
    <ligand>
        <name>FAD</name>
        <dbReference type="ChEBI" id="CHEBI:57692"/>
    </ligand>
</feature>
<dbReference type="RefSeq" id="WP_105958706.1">
    <property type="nucleotide sequence ID" value="NZ_PVNS01000005.1"/>
</dbReference>
<feature type="binding site" evidence="12">
    <location>
        <begin position="394"/>
        <end position="397"/>
    </location>
    <ligand>
        <name>FAD</name>
        <dbReference type="ChEBI" id="CHEBI:57692"/>
    </ligand>
</feature>
<dbReference type="Gene3D" id="3.40.50.80">
    <property type="entry name" value="Nucleotide-binding domain of ferredoxin-NADP reductase (FNR) module"/>
    <property type="match status" value="1"/>
</dbReference>
<dbReference type="GO" id="GO:0005829">
    <property type="term" value="C:cytosol"/>
    <property type="evidence" value="ECO:0007669"/>
    <property type="project" value="TreeGrafter"/>
</dbReference>
<dbReference type="FunFam" id="3.40.50.80:FF:000001">
    <property type="entry name" value="NADPH--cytochrome P450 reductase 1"/>
    <property type="match status" value="1"/>
</dbReference>